<dbReference type="PIRSF" id="PIRSF006603">
    <property type="entry name" value="DinF"/>
    <property type="match status" value="1"/>
</dbReference>
<feature type="transmembrane region" description="Helical" evidence="10">
    <location>
        <begin position="327"/>
        <end position="354"/>
    </location>
</feature>
<feature type="transmembrane region" description="Helical" evidence="10">
    <location>
        <begin position="103"/>
        <end position="121"/>
    </location>
</feature>
<feature type="transmembrane region" description="Helical" evidence="10">
    <location>
        <begin position="177"/>
        <end position="196"/>
    </location>
</feature>
<gene>
    <name evidence="11" type="ORF">Q5M86_12815</name>
</gene>
<dbReference type="EMBL" id="JAUPBM010000257">
    <property type="protein sequence ID" value="MDO7021652.1"/>
    <property type="molecule type" value="Genomic_DNA"/>
</dbReference>
<evidence type="ECO:0000256" key="4">
    <source>
        <dbReference type="ARBA" id="ARBA00022475"/>
    </source>
</evidence>
<protein>
    <recommendedName>
        <fullName evidence="9">Multidrug-efflux transporter</fullName>
    </recommendedName>
</protein>
<dbReference type="InterPro" id="IPR048279">
    <property type="entry name" value="MdtK-like"/>
</dbReference>
<dbReference type="CDD" id="cd13137">
    <property type="entry name" value="MATE_NorM_like"/>
    <property type="match status" value="1"/>
</dbReference>
<evidence type="ECO:0000256" key="5">
    <source>
        <dbReference type="ARBA" id="ARBA00022692"/>
    </source>
</evidence>
<keyword evidence="8 10" id="KW-0472">Membrane</keyword>
<evidence type="ECO:0000313" key="12">
    <source>
        <dbReference type="Proteomes" id="UP001175147"/>
    </source>
</evidence>
<keyword evidence="4" id="KW-1003">Cell membrane</keyword>
<evidence type="ECO:0000256" key="10">
    <source>
        <dbReference type="SAM" id="Phobius"/>
    </source>
</evidence>
<name>A0ABT8Z0J3_9SPIR</name>
<proteinExistence type="predicted"/>
<accession>A0ABT8Z0J3</accession>
<dbReference type="Pfam" id="PF01554">
    <property type="entry name" value="MatE"/>
    <property type="match status" value="2"/>
</dbReference>
<feature type="transmembrane region" description="Helical" evidence="10">
    <location>
        <begin position="366"/>
        <end position="387"/>
    </location>
</feature>
<comment type="caution">
    <text evidence="11">The sequence shown here is derived from an EMBL/GenBank/DDBJ whole genome shotgun (WGS) entry which is preliminary data.</text>
</comment>
<evidence type="ECO:0000256" key="2">
    <source>
        <dbReference type="ARBA" id="ARBA00022448"/>
    </source>
</evidence>
<dbReference type="PANTHER" id="PTHR43298">
    <property type="entry name" value="MULTIDRUG RESISTANCE PROTEIN NORM-RELATED"/>
    <property type="match status" value="1"/>
</dbReference>
<dbReference type="InterPro" id="IPR050222">
    <property type="entry name" value="MATE_MdtK"/>
</dbReference>
<keyword evidence="7" id="KW-0406">Ion transport</keyword>
<dbReference type="InterPro" id="IPR002528">
    <property type="entry name" value="MATE_fam"/>
</dbReference>
<feature type="transmembrane region" description="Helical" evidence="10">
    <location>
        <begin position="294"/>
        <end position="315"/>
    </location>
</feature>
<feature type="transmembrane region" description="Helical" evidence="10">
    <location>
        <begin position="399"/>
        <end position="421"/>
    </location>
</feature>
<keyword evidence="3" id="KW-0050">Antiport</keyword>
<evidence type="ECO:0000256" key="6">
    <source>
        <dbReference type="ARBA" id="ARBA00022989"/>
    </source>
</evidence>
<dbReference type="NCBIfam" id="TIGR00797">
    <property type="entry name" value="matE"/>
    <property type="match status" value="1"/>
</dbReference>
<keyword evidence="2" id="KW-0813">Transport</keyword>
<organism evidence="11 12">
    <name type="scientific">Brachyspira innocens</name>
    <dbReference type="NCBI Taxonomy" id="13264"/>
    <lineage>
        <taxon>Bacteria</taxon>
        <taxon>Pseudomonadati</taxon>
        <taxon>Spirochaetota</taxon>
        <taxon>Spirochaetia</taxon>
        <taxon>Brachyspirales</taxon>
        <taxon>Brachyspiraceae</taxon>
        <taxon>Brachyspira</taxon>
    </lineage>
</organism>
<keyword evidence="5 10" id="KW-0812">Transmembrane</keyword>
<reference evidence="11" key="1">
    <citation type="submission" date="2023-07" db="EMBL/GenBank/DDBJ databases">
        <title>Mucosal microbiota of week-old chicken and adult hens.</title>
        <authorList>
            <person name="Volf J."/>
            <person name="Karasova D."/>
            <person name="Crhanova M."/>
            <person name="Faldynova M."/>
            <person name="Prikrylova H."/>
            <person name="Zeman M."/>
            <person name="Babak V."/>
            <person name="Rajova J."/>
            <person name="Rychlik I."/>
        </authorList>
    </citation>
    <scope>NUCLEOTIDE SEQUENCE</scope>
    <source>
        <strain evidence="11">ET902</strain>
    </source>
</reference>
<dbReference type="RefSeq" id="WP_304386198.1">
    <property type="nucleotide sequence ID" value="NZ_JAUPBL010000150.1"/>
</dbReference>
<dbReference type="PANTHER" id="PTHR43298:SF2">
    <property type="entry name" value="FMN_FAD EXPORTER YEEO-RELATED"/>
    <property type="match status" value="1"/>
</dbReference>
<evidence type="ECO:0000256" key="1">
    <source>
        <dbReference type="ARBA" id="ARBA00004651"/>
    </source>
</evidence>
<feature type="transmembrane region" description="Helical" evidence="10">
    <location>
        <begin position="141"/>
        <end position="165"/>
    </location>
</feature>
<evidence type="ECO:0000256" key="9">
    <source>
        <dbReference type="ARBA" id="ARBA00031636"/>
    </source>
</evidence>
<feature type="transmembrane region" description="Helical" evidence="10">
    <location>
        <begin position="55"/>
        <end position="82"/>
    </location>
</feature>
<evidence type="ECO:0000256" key="7">
    <source>
        <dbReference type="ARBA" id="ARBA00023065"/>
    </source>
</evidence>
<evidence type="ECO:0000256" key="8">
    <source>
        <dbReference type="ARBA" id="ARBA00023136"/>
    </source>
</evidence>
<dbReference type="Proteomes" id="UP001175147">
    <property type="component" value="Unassembled WGS sequence"/>
</dbReference>
<keyword evidence="6 10" id="KW-1133">Transmembrane helix</keyword>
<comment type="subcellular location">
    <subcellularLocation>
        <location evidence="1">Cell membrane</location>
        <topology evidence="1">Multi-pass membrane protein</topology>
    </subcellularLocation>
</comment>
<feature type="transmembrane region" description="Helical" evidence="10">
    <location>
        <begin position="202"/>
        <end position="223"/>
    </location>
</feature>
<evidence type="ECO:0000313" key="11">
    <source>
        <dbReference type="EMBL" id="MDO7021652.1"/>
    </source>
</evidence>
<evidence type="ECO:0000256" key="3">
    <source>
        <dbReference type="ARBA" id="ARBA00022449"/>
    </source>
</evidence>
<feature type="transmembrane region" description="Helical" evidence="10">
    <location>
        <begin position="427"/>
        <end position="446"/>
    </location>
</feature>
<sequence>MSDISYSNSNAIKSNYMFSNKYLAKLFIPLVIEVFLEYLVGLIDSIMVANVGEDAVSAVFLVDFVIAFLISIFAAIATGGAVASGQYIGAKDIEHADDSINQLIRFLLLFSVVITILIYIFKDYLLTILFGSITEEVRNNANTYMLIVAASIPFLALYNGGASMFRIIGNSKISMKIMISMNILNVIGNAVLIYVFKMGIAGAAISTLISRIGAAFIIIILGLNKKNIIYIKNKIKYKMTFSAVKRILSVGIPYGIENGMFYFGRLLILSLVSTFGTASIAANSVSTLIASFEVLPGMAIGLGLTTVISQCVGANDYNQTKYYTKKIIAIIYISQTITSIIVLSILPFILHIYHLSAEATSYTYKLSWYHAVMMIIWPLGYSLPVVFRASGDAKFPMAVASISMIVCRIVLAYVFALYFHMGMIGTWIAMFADWIVKALIFTYRYLSGKWIKFKYVNA</sequence>
<feature type="transmembrane region" description="Helical" evidence="10">
    <location>
        <begin position="22"/>
        <end position="43"/>
    </location>
</feature>
<keyword evidence="12" id="KW-1185">Reference proteome</keyword>